<proteinExistence type="predicted"/>
<keyword evidence="8" id="KW-1185">Reference proteome</keyword>
<dbReference type="GO" id="GO:0005783">
    <property type="term" value="C:endoplasmic reticulum"/>
    <property type="evidence" value="ECO:0007669"/>
    <property type="project" value="InterPro"/>
</dbReference>
<evidence type="ECO:0000256" key="5">
    <source>
        <dbReference type="SAM" id="MobiDB-lite"/>
    </source>
</evidence>
<keyword evidence="4 6" id="KW-0472">Membrane</keyword>
<evidence type="ECO:0000256" key="3">
    <source>
        <dbReference type="ARBA" id="ARBA00022989"/>
    </source>
</evidence>
<feature type="transmembrane region" description="Helical" evidence="6">
    <location>
        <begin position="38"/>
        <end position="59"/>
    </location>
</feature>
<feature type="compositionally biased region" description="Basic and acidic residues" evidence="5">
    <location>
        <begin position="343"/>
        <end position="366"/>
    </location>
</feature>
<reference evidence="7 8" key="1">
    <citation type="journal article" date="2024" name="bioRxiv">
        <title>Comparative genomics of Cryptococcus and Kwoniella reveals pathogenesis evolution and contrasting karyotype dynamics via intercentromeric recombination or chromosome fusion.</title>
        <authorList>
            <person name="Coelho M.A."/>
            <person name="David-Palma M."/>
            <person name="Shea T."/>
            <person name="Bowers K."/>
            <person name="McGinley-Smith S."/>
            <person name="Mohammad A.W."/>
            <person name="Gnirke A."/>
            <person name="Yurkov A.M."/>
            <person name="Nowrousian M."/>
            <person name="Sun S."/>
            <person name="Cuomo C.A."/>
            <person name="Heitman J."/>
        </authorList>
    </citation>
    <scope>NUCLEOTIDE SEQUENCE [LARGE SCALE GENOMIC DNA]</scope>
    <source>
        <strain evidence="7 8">CBS 13917</strain>
    </source>
</reference>
<dbReference type="GO" id="GO:0016020">
    <property type="term" value="C:membrane"/>
    <property type="evidence" value="ECO:0007669"/>
    <property type="project" value="UniProtKB-SubCell"/>
</dbReference>
<keyword evidence="3 6" id="KW-1133">Transmembrane helix</keyword>
<feature type="region of interest" description="Disordered" evidence="5">
    <location>
        <begin position="319"/>
        <end position="374"/>
    </location>
</feature>
<dbReference type="InterPro" id="IPR012879">
    <property type="entry name" value="CCDC47"/>
</dbReference>
<name>A0AAW0Z600_9TREE</name>
<evidence type="ECO:0000256" key="1">
    <source>
        <dbReference type="ARBA" id="ARBA00004167"/>
    </source>
</evidence>
<dbReference type="KEGG" id="kne:92177432"/>
<evidence type="ECO:0000313" key="8">
    <source>
        <dbReference type="Proteomes" id="UP001388673"/>
    </source>
</evidence>
<comment type="subcellular location">
    <subcellularLocation>
        <location evidence="1">Membrane</location>
        <topology evidence="1">Single-pass membrane protein</topology>
    </subcellularLocation>
</comment>
<dbReference type="RefSeq" id="XP_066805851.1">
    <property type="nucleotide sequence ID" value="XM_066943309.1"/>
</dbReference>
<evidence type="ECO:0000256" key="4">
    <source>
        <dbReference type="ARBA" id="ARBA00023136"/>
    </source>
</evidence>
<keyword evidence="2 6" id="KW-0812">Transmembrane</keyword>
<dbReference type="Proteomes" id="UP001388673">
    <property type="component" value="Unassembled WGS sequence"/>
</dbReference>
<dbReference type="PANTHER" id="PTHR12883:SF0">
    <property type="entry name" value="PAT COMPLEX SUBUNIT CCDC47"/>
    <property type="match status" value="1"/>
</dbReference>
<evidence type="ECO:0000313" key="7">
    <source>
        <dbReference type="EMBL" id="KAK8869605.1"/>
    </source>
</evidence>
<dbReference type="GO" id="GO:0005509">
    <property type="term" value="F:calcium ion binding"/>
    <property type="evidence" value="ECO:0007669"/>
    <property type="project" value="InterPro"/>
</dbReference>
<accession>A0AAW0Z600</accession>
<dbReference type="AlphaFoldDB" id="A0AAW0Z600"/>
<evidence type="ECO:0000256" key="6">
    <source>
        <dbReference type="SAM" id="Phobius"/>
    </source>
</evidence>
<sequence>MSALVKAIAAIAPPPPAPLSREYDGYELRWKMFAVRPALFKFEGIALGVLGLYLLIYVVGRYINGTRAKAAIAPYQSFLSSQFTSVRPLLTSSPALHLLYATGRRSLVSLHTTILLLPIHDLPSLITHFAKSIIEPTYDGSEGLVFDLTLGRGSDGLQGEGVGVWGIIDKSALRETKEKRWDLTFPRLTELAVLPITHALFTEHSDSTEALLKTPNIGIAELISDPIAASVLKFLLISDVPAERPTKGSLPAKSKARHVILSVYKPKNAQQIEAVKAWLQVELNIADLLSKPNVIKPEVARKLLKTRQTVDEELNKSYKKVLDEDKEPEETPEEKRAAKKRAERAGMSEKELKKAEELDKKREMRKLQKKQQTR</sequence>
<dbReference type="EMBL" id="JBCAWK010000001">
    <property type="protein sequence ID" value="KAK8869605.1"/>
    <property type="molecule type" value="Genomic_DNA"/>
</dbReference>
<evidence type="ECO:0000256" key="2">
    <source>
        <dbReference type="ARBA" id="ARBA00022692"/>
    </source>
</evidence>
<dbReference type="Pfam" id="PF07946">
    <property type="entry name" value="CCDC47"/>
    <property type="match status" value="1"/>
</dbReference>
<dbReference type="GO" id="GO:0032469">
    <property type="term" value="P:endoplasmic reticulum calcium ion homeostasis"/>
    <property type="evidence" value="ECO:0007669"/>
    <property type="project" value="InterPro"/>
</dbReference>
<comment type="caution">
    <text evidence="7">The sequence shown here is derived from an EMBL/GenBank/DDBJ whole genome shotgun (WGS) entry which is preliminary data.</text>
</comment>
<protein>
    <submittedName>
        <fullName evidence="7">Uncharacterized protein</fullName>
    </submittedName>
</protein>
<organism evidence="7 8">
    <name type="scientific">Kwoniella newhampshirensis</name>
    <dbReference type="NCBI Taxonomy" id="1651941"/>
    <lineage>
        <taxon>Eukaryota</taxon>
        <taxon>Fungi</taxon>
        <taxon>Dikarya</taxon>
        <taxon>Basidiomycota</taxon>
        <taxon>Agaricomycotina</taxon>
        <taxon>Tremellomycetes</taxon>
        <taxon>Tremellales</taxon>
        <taxon>Cryptococcaceae</taxon>
        <taxon>Kwoniella</taxon>
    </lineage>
</organism>
<gene>
    <name evidence="7" type="ORF">IAR55_000172</name>
</gene>
<dbReference type="GeneID" id="92177432"/>
<dbReference type="PANTHER" id="PTHR12883">
    <property type="entry name" value="ADIPOCYTE-SPECIFIC PROTEIN 4-RELATED"/>
    <property type="match status" value="1"/>
</dbReference>